<dbReference type="AlphaFoldDB" id="A0A166NIH5"/>
<gene>
    <name evidence="1" type="ORF">FIBSPDRAFT_929586</name>
</gene>
<dbReference type="OrthoDB" id="3365698at2759"/>
<dbReference type="Proteomes" id="UP000076532">
    <property type="component" value="Unassembled WGS sequence"/>
</dbReference>
<dbReference type="InterPro" id="IPR036047">
    <property type="entry name" value="F-box-like_dom_sf"/>
</dbReference>
<dbReference type="EMBL" id="KV417523">
    <property type="protein sequence ID" value="KZP25039.1"/>
    <property type="molecule type" value="Genomic_DNA"/>
</dbReference>
<keyword evidence="2" id="KW-1185">Reference proteome</keyword>
<proteinExistence type="predicted"/>
<dbReference type="SUPFAM" id="SSF81383">
    <property type="entry name" value="F-box domain"/>
    <property type="match status" value="1"/>
</dbReference>
<organism evidence="1 2">
    <name type="scientific">Athelia psychrophila</name>
    <dbReference type="NCBI Taxonomy" id="1759441"/>
    <lineage>
        <taxon>Eukaryota</taxon>
        <taxon>Fungi</taxon>
        <taxon>Dikarya</taxon>
        <taxon>Basidiomycota</taxon>
        <taxon>Agaricomycotina</taxon>
        <taxon>Agaricomycetes</taxon>
        <taxon>Agaricomycetidae</taxon>
        <taxon>Atheliales</taxon>
        <taxon>Atheliaceae</taxon>
        <taxon>Athelia</taxon>
    </lineage>
</organism>
<name>A0A166NIH5_9AGAM</name>
<dbReference type="Gene3D" id="1.20.1280.50">
    <property type="match status" value="1"/>
</dbReference>
<evidence type="ECO:0000313" key="1">
    <source>
        <dbReference type="EMBL" id="KZP25039.1"/>
    </source>
</evidence>
<reference evidence="1 2" key="1">
    <citation type="journal article" date="2016" name="Mol. Biol. Evol.">
        <title>Comparative Genomics of Early-Diverging Mushroom-Forming Fungi Provides Insights into the Origins of Lignocellulose Decay Capabilities.</title>
        <authorList>
            <person name="Nagy L.G."/>
            <person name="Riley R."/>
            <person name="Tritt A."/>
            <person name="Adam C."/>
            <person name="Daum C."/>
            <person name="Floudas D."/>
            <person name="Sun H."/>
            <person name="Yadav J.S."/>
            <person name="Pangilinan J."/>
            <person name="Larsson K.H."/>
            <person name="Matsuura K."/>
            <person name="Barry K."/>
            <person name="Labutti K."/>
            <person name="Kuo R."/>
            <person name="Ohm R.A."/>
            <person name="Bhattacharya S.S."/>
            <person name="Shirouzu T."/>
            <person name="Yoshinaga Y."/>
            <person name="Martin F.M."/>
            <person name="Grigoriev I.V."/>
            <person name="Hibbett D.S."/>
        </authorList>
    </citation>
    <scope>NUCLEOTIDE SEQUENCE [LARGE SCALE GENOMIC DNA]</scope>
    <source>
        <strain evidence="1 2">CBS 109695</strain>
    </source>
</reference>
<sequence>MAALAPPCSCPLGPFQVANSPLSITAPIFSSSFTRNNCPLDPELETRIRSALSQADDETSRIDNALAQLTAVQDTLLLQRTVIQDFSATYAPLVSIIRRVPREILSEIFLYFRPDETSLDTPDLRPRVMLTSHVCQSWRNVALSTPQLWSTIIVNLGPRDAQRKLDCVKAWIERTGQYPLSIIISCIMPNRSARDWKALLDILMPHSHRWRSAKILTWTDYLSGINGHIPKLESLDIRIGGHSQKDTFVLSPSLRQLRVRAELNPGPVIRLSQLQLPWAQLTHCEPGICGVSDSLKLMQSMANLISFTVTLDDNGQPEWPSVNGCELRMEYLSHLWLSATRRIGELFELLVLPALTEFHFRTQHPEEPWANDEFISLIIRSSAPLKSLVIRIRVDMETMTEDITQLLQCTPELEHLELLAEDAKGSHHTQCIQSLLTYSPNDPEPCLVPRLQSVVVFVEDDADAGWKSNAMDGFIQMVESRWKVDGDLGSGGPIKGITLLELRQVPFLLADKCGKRAQDRLRGLLGQGLVVRTVDRDGRDNTDEFLDRIFSLDASSIARGVVQPLSPEIFL</sequence>
<protein>
    <submittedName>
        <fullName evidence="1">Uncharacterized protein</fullName>
    </submittedName>
</protein>
<evidence type="ECO:0000313" key="2">
    <source>
        <dbReference type="Proteomes" id="UP000076532"/>
    </source>
</evidence>
<accession>A0A166NIH5</accession>